<reference evidence="2" key="1">
    <citation type="journal article" date="2021" name="Proc. Natl. Acad. Sci. U.S.A.">
        <title>A Catalog of Tens of Thousands of Viruses from Human Metagenomes Reveals Hidden Associations with Chronic Diseases.</title>
        <authorList>
            <person name="Tisza M.J."/>
            <person name="Buck C.B."/>
        </authorList>
    </citation>
    <scope>NUCLEOTIDE SEQUENCE</scope>
    <source>
        <strain evidence="2">CtP6113</strain>
    </source>
</reference>
<accession>A0A8S5MTJ9</accession>
<organism evidence="2">
    <name type="scientific">Siphoviridae sp. ctP6113</name>
    <dbReference type="NCBI Taxonomy" id="2826318"/>
    <lineage>
        <taxon>Viruses</taxon>
        <taxon>Duplodnaviria</taxon>
        <taxon>Heunggongvirae</taxon>
        <taxon>Uroviricota</taxon>
        <taxon>Caudoviricetes</taxon>
    </lineage>
</organism>
<dbReference type="EMBL" id="BK014986">
    <property type="protein sequence ID" value="DAD85669.1"/>
    <property type="molecule type" value="Genomic_DNA"/>
</dbReference>
<name>A0A8S5MTJ9_9CAUD</name>
<evidence type="ECO:0000259" key="1">
    <source>
        <dbReference type="Pfam" id="PF13240"/>
    </source>
</evidence>
<dbReference type="Pfam" id="PF13240">
    <property type="entry name" value="Zn_Ribbon_1"/>
    <property type="match status" value="1"/>
</dbReference>
<protein>
    <submittedName>
        <fullName evidence="2">Zinc-ribbon domain protein</fullName>
    </submittedName>
</protein>
<evidence type="ECO:0000313" key="2">
    <source>
        <dbReference type="EMBL" id="DAD85669.1"/>
    </source>
</evidence>
<feature type="domain" description="Zinc-ribbon" evidence="1">
    <location>
        <begin position="2"/>
        <end position="24"/>
    </location>
</feature>
<proteinExistence type="predicted"/>
<sequence>MFCFKCGAQLPDESMFCPKCGTKVQGDPVPASQTYTLTLDRASQVYVANPPIKVVIDGSIRLSVDNGKTEQVELAPGSHKIELAASFRSAKVDVDLQRDTLIRIGFSRLTGKLTTEVV</sequence>
<dbReference type="InterPro" id="IPR026870">
    <property type="entry name" value="Zinc_ribbon_dom"/>
</dbReference>